<keyword evidence="4" id="KW-1185">Reference proteome</keyword>
<proteinExistence type="predicted"/>
<accession>A0A8S3RLU1</accession>
<sequence>MLPWLDKIANMKQWISQNAEIEVNLLSIYIKELKKNKIEILQKLAIDAKLFEHDNVVILDIVLPFSNGQYCRKEPDSSSPENRPDYETEEESHDSLSASSKASKARKWYEDAEIKADIRKRIKRFVTLNSTENRRFEFFVTLTDCKDFEPQYNIQPGALATLYEDGREGNDHINFDLLSSKAETRLCRQTED</sequence>
<dbReference type="OrthoDB" id="10564084at2759"/>
<organism evidence="3 4">
    <name type="scientific">Mytilus edulis</name>
    <name type="common">Blue mussel</name>
    <dbReference type="NCBI Taxonomy" id="6550"/>
    <lineage>
        <taxon>Eukaryota</taxon>
        <taxon>Metazoa</taxon>
        <taxon>Spiralia</taxon>
        <taxon>Lophotrochozoa</taxon>
        <taxon>Mollusca</taxon>
        <taxon>Bivalvia</taxon>
        <taxon>Autobranchia</taxon>
        <taxon>Pteriomorphia</taxon>
        <taxon>Mytilida</taxon>
        <taxon>Mytiloidea</taxon>
        <taxon>Mytilidae</taxon>
        <taxon>Mytilinae</taxon>
        <taxon>Mytilus</taxon>
    </lineage>
</organism>
<evidence type="ECO:0000313" key="3">
    <source>
        <dbReference type="EMBL" id="CAG2209162.1"/>
    </source>
</evidence>
<name>A0A8S3RLU1_MYTED</name>
<dbReference type="EMBL" id="CAJPWZ010001142">
    <property type="protein sequence ID" value="CAG2209162.1"/>
    <property type="molecule type" value="Genomic_DNA"/>
</dbReference>
<evidence type="ECO:0000256" key="1">
    <source>
        <dbReference type="SAM" id="MobiDB-lite"/>
    </source>
</evidence>
<feature type="region of interest" description="Disordered" evidence="1">
    <location>
        <begin position="71"/>
        <end position="99"/>
    </location>
</feature>
<dbReference type="Proteomes" id="UP000683360">
    <property type="component" value="Unassembled WGS sequence"/>
</dbReference>
<dbReference type="Pfam" id="PF18078">
    <property type="entry name" value="Thioredoxin_11"/>
    <property type="match status" value="1"/>
</dbReference>
<dbReference type="InterPro" id="IPR040581">
    <property type="entry name" value="Thioredoxin_11"/>
</dbReference>
<comment type="caution">
    <text evidence="3">The sequence shown here is derived from an EMBL/GenBank/DDBJ whole genome shotgun (WGS) entry which is preliminary data.</text>
</comment>
<protein>
    <recommendedName>
        <fullName evidence="2">SNTX thioredoxin-like domain-containing protein</fullName>
    </recommendedName>
</protein>
<evidence type="ECO:0000259" key="2">
    <source>
        <dbReference type="Pfam" id="PF18078"/>
    </source>
</evidence>
<reference evidence="3" key="1">
    <citation type="submission" date="2021-03" db="EMBL/GenBank/DDBJ databases">
        <authorList>
            <person name="Bekaert M."/>
        </authorList>
    </citation>
    <scope>NUCLEOTIDE SEQUENCE</scope>
</reference>
<feature type="domain" description="SNTX thioredoxin-like" evidence="2">
    <location>
        <begin position="88"/>
        <end position="170"/>
    </location>
</feature>
<gene>
    <name evidence="3" type="ORF">MEDL_23297</name>
</gene>
<feature type="compositionally biased region" description="Basic and acidic residues" evidence="1">
    <location>
        <begin position="71"/>
        <end position="86"/>
    </location>
</feature>
<evidence type="ECO:0000313" key="4">
    <source>
        <dbReference type="Proteomes" id="UP000683360"/>
    </source>
</evidence>
<dbReference type="AlphaFoldDB" id="A0A8S3RLU1"/>